<evidence type="ECO:0000313" key="9">
    <source>
        <dbReference type="EMBL" id="SVE53684.1"/>
    </source>
</evidence>
<evidence type="ECO:0000256" key="6">
    <source>
        <dbReference type="ARBA" id="ARBA00023163"/>
    </source>
</evidence>
<dbReference type="InterPro" id="IPR006110">
    <property type="entry name" value="Pol_omega/Rpo6/RPB6"/>
</dbReference>
<dbReference type="Pfam" id="PF01192">
    <property type="entry name" value="RNA_pol_Rpb6"/>
    <property type="match status" value="1"/>
</dbReference>
<protein>
    <recommendedName>
        <fullName evidence="2">DNA-directed RNA polymerase</fullName>
        <ecNumber evidence="2">2.7.7.6</ecNumber>
    </recommendedName>
</protein>
<keyword evidence="6" id="KW-0804">Transcription</keyword>
<dbReference type="InterPro" id="IPR036161">
    <property type="entry name" value="RPB6/omega-like_sf"/>
</dbReference>
<dbReference type="Gene3D" id="3.90.940.10">
    <property type="match status" value="1"/>
</dbReference>
<organism evidence="9">
    <name type="scientific">marine metagenome</name>
    <dbReference type="NCBI Taxonomy" id="408172"/>
    <lineage>
        <taxon>unclassified sequences</taxon>
        <taxon>metagenomes</taxon>
        <taxon>ecological metagenomes</taxon>
    </lineage>
</organism>
<accession>A0A383EAN0</accession>
<evidence type="ECO:0000256" key="2">
    <source>
        <dbReference type="ARBA" id="ARBA00012418"/>
    </source>
</evidence>
<keyword evidence="4" id="KW-0808">Transferase</keyword>
<evidence type="ECO:0000256" key="7">
    <source>
        <dbReference type="ARBA" id="ARBA00048552"/>
    </source>
</evidence>
<dbReference type="GO" id="GO:0000428">
    <property type="term" value="C:DNA-directed RNA polymerase complex"/>
    <property type="evidence" value="ECO:0007669"/>
    <property type="project" value="UniProtKB-KW"/>
</dbReference>
<dbReference type="SMART" id="SM01409">
    <property type="entry name" value="RNA_pol_Rpb6"/>
    <property type="match status" value="1"/>
</dbReference>
<dbReference type="GO" id="GO:0003899">
    <property type="term" value="F:DNA-directed RNA polymerase activity"/>
    <property type="evidence" value="ECO:0007669"/>
    <property type="project" value="UniProtKB-EC"/>
</dbReference>
<dbReference type="HAMAP" id="MF_00366">
    <property type="entry name" value="RNApol_bact_RpoZ"/>
    <property type="match status" value="1"/>
</dbReference>
<dbReference type="AlphaFoldDB" id="A0A383EAN0"/>
<dbReference type="EMBL" id="UINC01224172">
    <property type="protein sequence ID" value="SVE53684.1"/>
    <property type="molecule type" value="Genomic_DNA"/>
</dbReference>
<evidence type="ECO:0000256" key="8">
    <source>
        <dbReference type="SAM" id="MobiDB-lite"/>
    </source>
</evidence>
<evidence type="ECO:0000256" key="3">
    <source>
        <dbReference type="ARBA" id="ARBA00022478"/>
    </source>
</evidence>
<dbReference type="PANTHER" id="PTHR34476">
    <property type="entry name" value="DNA-DIRECTED RNA POLYMERASE SUBUNIT OMEGA"/>
    <property type="match status" value="1"/>
</dbReference>
<evidence type="ECO:0000256" key="1">
    <source>
        <dbReference type="ARBA" id="ARBA00006711"/>
    </source>
</evidence>
<feature type="region of interest" description="Disordered" evidence="8">
    <location>
        <begin position="106"/>
        <end position="126"/>
    </location>
</feature>
<evidence type="ECO:0000256" key="5">
    <source>
        <dbReference type="ARBA" id="ARBA00022695"/>
    </source>
</evidence>
<proteinExistence type="inferred from homology"/>
<comment type="similarity">
    <text evidence="1">Belongs to the RNA polymerase subunit omega family.</text>
</comment>
<name>A0A383EAN0_9ZZZZ</name>
<sequence length="126" mass="13910">MARVTVEDCIEKVQNRFDLVLIAASRARQISAGAEITVPEDRDKNSVISLREIAEETVAADALRDNVIQTMQRYVEVDEPEEDDMEAQMLSHQFADNIEESEVLVADPSPSEDVGGEISFQDGDAA</sequence>
<dbReference type="NCBIfam" id="TIGR00690">
    <property type="entry name" value="rpoZ"/>
    <property type="match status" value="1"/>
</dbReference>
<comment type="catalytic activity">
    <reaction evidence="7">
        <text>RNA(n) + a ribonucleoside 5'-triphosphate = RNA(n+1) + diphosphate</text>
        <dbReference type="Rhea" id="RHEA:21248"/>
        <dbReference type="Rhea" id="RHEA-COMP:14527"/>
        <dbReference type="Rhea" id="RHEA-COMP:17342"/>
        <dbReference type="ChEBI" id="CHEBI:33019"/>
        <dbReference type="ChEBI" id="CHEBI:61557"/>
        <dbReference type="ChEBI" id="CHEBI:140395"/>
        <dbReference type="EC" id="2.7.7.6"/>
    </reaction>
</comment>
<keyword evidence="5" id="KW-0548">Nucleotidyltransferase</keyword>
<dbReference type="EC" id="2.7.7.6" evidence="2"/>
<dbReference type="InterPro" id="IPR003716">
    <property type="entry name" value="DNA-dir_RNA_pol_omega"/>
</dbReference>
<dbReference type="PANTHER" id="PTHR34476:SF1">
    <property type="entry name" value="DNA-DIRECTED RNA POLYMERASE SUBUNIT OMEGA"/>
    <property type="match status" value="1"/>
</dbReference>
<dbReference type="SUPFAM" id="SSF63562">
    <property type="entry name" value="RPB6/omega subunit-like"/>
    <property type="match status" value="1"/>
</dbReference>
<keyword evidence="3" id="KW-0240">DNA-directed RNA polymerase</keyword>
<evidence type="ECO:0000256" key="4">
    <source>
        <dbReference type="ARBA" id="ARBA00022679"/>
    </source>
</evidence>
<reference evidence="9" key="1">
    <citation type="submission" date="2018-05" db="EMBL/GenBank/DDBJ databases">
        <authorList>
            <person name="Lanie J.A."/>
            <person name="Ng W.-L."/>
            <person name="Kazmierczak K.M."/>
            <person name="Andrzejewski T.M."/>
            <person name="Davidsen T.M."/>
            <person name="Wayne K.J."/>
            <person name="Tettelin H."/>
            <person name="Glass J.I."/>
            <person name="Rusch D."/>
            <person name="Podicherti R."/>
            <person name="Tsui H.-C.T."/>
            <person name="Winkler M.E."/>
        </authorList>
    </citation>
    <scope>NUCLEOTIDE SEQUENCE</scope>
</reference>
<dbReference type="GO" id="GO:0003677">
    <property type="term" value="F:DNA binding"/>
    <property type="evidence" value="ECO:0007669"/>
    <property type="project" value="InterPro"/>
</dbReference>
<gene>
    <name evidence="9" type="ORF">METZ01_LOCUS506538</name>
</gene>
<dbReference type="GO" id="GO:0006351">
    <property type="term" value="P:DNA-templated transcription"/>
    <property type="evidence" value="ECO:0007669"/>
    <property type="project" value="InterPro"/>
</dbReference>